<organism evidence="2 3">
    <name type="scientific">Evtepia gabavorous</name>
    <dbReference type="NCBI Taxonomy" id="2211183"/>
    <lineage>
        <taxon>Bacteria</taxon>
        <taxon>Bacillati</taxon>
        <taxon>Bacillota</taxon>
        <taxon>Clostridia</taxon>
        <taxon>Eubacteriales</taxon>
        <taxon>Evtepia</taxon>
    </lineage>
</organism>
<evidence type="ECO:0000256" key="1">
    <source>
        <dbReference type="SAM" id="MobiDB-lite"/>
    </source>
</evidence>
<gene>
    <name evidence="2" type="ORF">DV520_04735</name>
</gene>
<evidence type="ECO:0000313" key="2">
    <source>
        <dbReference type="EMBL" id="RFT07002.1"/>
    </source>
</evidence>
<sequence>MIEARRSSVPSNLRQATGEAKGGTAEGLLGFLPEGCPGSAEKICRTAIVKTMERYHGTTKGAGAPYLCLFAMDLLRVHGFFNK</sequence>
<dbReference type="AlphaFoldDB" id="A0A3E2B4P7"/>
<reference evidence="2 3" key="1">
    <citation type="submission" date="2018-07" db="EMBL/GenBank/DDBJ databases">
        <title>GABA Modulating Bacteria of the Human Gut Microbiota.</title>
        <authorList>
            <person name="Strandwitz P."/>
            <person name="Kim K.H."/>
            <person name="Terekhova D."/>
            <person name="Liu J.K."/>
            <person name="Sharma A."/>
            <person name="Levering J."/>
            <person name="Mcdonald D."/>
            <person name="Dietrich D."/>
            <person name="Ramadhar T.R."/>
            <person name="Lekbua A."/>
            <person name="Mroue N."/>
            <person name="Liston C."/>
            <person name="Stewart E.J."/>
            <person name="Dubin M.J."/>
            <person name="Zengler K."/>
            <person name="Knight R."/>
            <person name="Gilbert J.A."/>
            <person name="Clardy J."/>
            <person name="Lewis K."/>
        </authorList>
    </citation>
    <scope>NUCLEOTIDE SEQUENCE [LARGE SCALE GENOMIC DNA]</scope>
    <source>
        <strain evidence="2 3">KLE1738</strain>
    </source>
</reference>
<name>A0A3E2B4P7_9FIRM</name>
<dbReference type="Proteomes" id="UP000260649">
    <property type="component" value="Unassembled WGS sequence"/>
</dbReference>
<accession>A0A3E2B4P7</accession>
<feature type="region of interest" description="Disordered" evidence="1">
    <location>
        <begin position="1"/>
        <end position="24"/>
    </location>
</feature>
<protein>
    <submittedName>
        <fullName evidence="2">Uncharacterized protein</fullName>
    </submittedName>
</protein>
<keyword evidence="3" id="KW-1185">Reference proteome</keyword>
<dbReference type="EMBL" id="QQRQ01000005">
    <property type="protein sequence ID" value="RFT07002.1"/>
    <property type="molecule type" value="Genomic_DNA"/>
</dbReference>
<evidence type="ECO:0000313" key="3">
    <source>
        <dbReference type="Proteomes" id="UP000260649"/>
    </source>
</evidence>
<proteinExistence type="predicted"/>
<comment type="caution">
    <text evidence="2">The sequence shown here is derived from an EMBL/GenBank/DDBJ whole genome shotgun (WGS) entry which is preliminary data.</text>
</comment>